<evidence type="ECO:0000313" key="3">
    <source>
        <dbReference type="Proteomes" id="UP000221165"/>
    </source>
</evidence>
<protein>
    <submittedName>
        <fullName evidence="2">Uncharacterized protein</fullName>
    </submittedName>
</protein>
<name>A0A2C6K6S5_9APIC</name>
<gene>
    <name evidence="2" type="ORF">CSUI_005352</name>
</gene>
<comment type="caution">
    <text evidence="2">The sequence shown here is derived from an EMBL/GenBank/DDBJ whole genome shotgun (WGS) entry which is preliminary data.</text>
</comment>
<feature type="region of interest" description="Disordered" evidence="1">
    <location>
        <begin position="1"/>
        <end position="26"/>
    </location>
</feature>
<evidence type="ECO:0000256" key="1">
    <source>
        <dbReference type="SAM" id="MobiDB-lite"/>
    </source>
</evidence>
<proteinExistence type="predicted"/>
<dbReference type="Proteomes" id="UP000221165">
    <property type="component" value="Unassembled WGS sequence"/>
</dbReference>
<dbReference type="GeneID" id="94428739"/>
<accession>A0A2C6K6S5</accession>
<dbReference type="EMBL" id="MIGC01002591">
    <property type="protein sequence ID" value="PHJ20811.1"/>
    <property type="molecule type" value="Genomic_DNA"/>
</dbReference>
<dbReference type="VEuPathDB" id="ToxoDB:CSUI_005352"/>
<sequence length="44" mass="5082">MDYPHSIKEEQMQKEATPEERMPQRASLSLACKSFSQKNRVIAS</sequence>
<reference evidence="2 3" key="1">
    <citation type="journal article" date="2017" name="Int. J. Parasitol.">
        <title>The genome of the protozoan parasite Cystoisospora suis and a reverse vaccinology approach to identify vaccine candidates.</title>
        <authorList>
            <person name="Palmieri N."/>
            <person name="Shrestha A."/>
            <person name="Ruttkowski B."/>
            <person name="Beck T."/>
            <person name="Vogl C."/>
            <person name="Tomley F."/>
            <person name="Blake D.P."/>
            <person name="Joachim A."/>
        </authorList>
    </citation>
    <scope>NUCLEOTIDE SEQUENCE [LARGE SCALE GENOMIC DNA]</scope>
    <source>
        <strain evidence="2 3">Wien I</strain>
    </source>
</reference>
<organism evidence="2 3">
    <name type="scientific">Cystoisospora suis</name>
    <dbReference type="NCBI Taxonomy" id="483139"/>
    <lineage>
        <taxon>Eukaryota</taxon>
        <taxon>Sar</taxon>
        <taxon>Alveolata</taxon>
        <taxon>Apicomplexa</taxon>
        <taxon>Conoidasida</taxon>
        <taxon>Coccidia</taxon>
        <taxon>Eucoccidiorida</taxon>
        <taxon>Eimeriorina</taxon>
        <taxon>Sarcocystidae</taxon>
        <taxon>Cystoisospora</taxon>
    </lineage>
</organism>
<keyword evidence="3" id="KW-1185">Reference proteome</keyword>
<dbReference type="RefSeq" id="XP_067922497.1">
    <property type="nucleotide sequence ID" value="XM_068065528.1"/>
</dbReference>
<feature type="compositionally biased region" description="Basic and acidic residues" evidence="1">
    <location>
        <begin position="1"/>
        <end position="23"/>
    </location>
</feature>
<evidence type="ECO:0000313" key="2">
    <source>
        <dbReference type="EMBL" id="PHJ20811.1"/>
    </source>
</evidence>
<dbReference type="AlphaFoldDB" id="A0A2C6K6S5"/>